<dbReference type="Proteomes" id="UP000234681">
    <property type="component" value="Chromosome 6"/>
</dbReference>
<reference evidence="2" key="1">
    <citation type="submission" date="2005-09" db="EMBL/GenBank/DDBJ databases">
        <authorList>
            <person name="Mural R.J."/>
            <person name="Li P.W."/>
            <person name="Adams M.D."/>
            <person name="Amanatides P.G."/>
            <person name="Baden-Tillson H."/>
            <person name="Barnstead M."/>
            <person name="Chin S.H."/>
            <person name="Dew I."/>
            <person name="Evans C.A."/>
            <person name="Ferriera S."/>
            <person name="Flanigan M."/>
            <person name="Fosler C."/>
            <person name="Glodek A."/>
            <person name="Gu Z."/>
            <person name="Holt R.A."/>
            <person name="Jennings D."/>
            <person name="Kraft C.L."/>
            <person name="Lu F."/>
            <person name="Nguyen T."/>
            <person name="Nusskern D.R."/>
            <person name="Pfannkoch C.M."/>
            <person name="Sitter C."/>
            <person name="Sutton G.G."/>
            <person name="Venter J.C."/>
            <person name="Wang Z."/>
            <person name="Woodage T."/>
            <person name="Zheng X.H."/>
            <person name="Zhong F."/>
        </authorList>
    </citation>
    <scope>NUCLEOTIDE SEQUENCE [LARGE SCALE GENOMIC DNA]</scope>
    <source>
        <strain>BN</strain>
        <strain evidence="2">Sprague-Dawley</strain>
    </source>
</reference>
<dbReference type="AlphaFoldDB" id="A6HB31"/>
<dbReference type="EMBL" id="CH473947">
    <property type="protein sequence ID" value="EDM03236.1"/>
    <property type="molecule type" value="Genomic_DNA"/>
</dbReference>
<proteinExistence type="predicted"/>
<protein>
    <submittedName>
        <fullName evidence="1">RCG61441</fullName>
    </submittedName>
</protein>
<name>A6HB31_RAT</name>
<sequence>MLQQVRTSTAEQEQNLPGWCIHLWPVSCSLIVVEHKQHRTGNATRAKHNCHQGGFTQQLMETDAETHRKTVDGAPGIWWKRRED</sequence>
<organism evidence="1 2">
    <name type="scientific">Rattus norvegicus</name>
    <name type="common">Rat</name>
    <dbReference type="NCBI Taxonomy" id="10116"/>
    <lineage>
        <taxon>Eukaryota</taxon>
        <taxon>Metazoa</taxon>
        <taxon>Chordata</taxon>
        <taxon>Craniata</taxon>
        <taxon>Vertebrata</taxon>
        <taxon>Euteleostomi</taxon>
        <taxon>Mammalia</taxon>
        <taxon>Eutheria</taxon>
        <taxon>Euarchontoglires</taxon>
        <taxon>Glires</taxon>
        <taxon>Rodentia</taxon>
        <taxon>Myomorpha</taxon>
        <taxon>Muroidea</taxon>
        <taxon>Muridae</taxon>
        <taxon>Murinae</taxon>
        <taxon>Rattus</taxon>
    </lineage>
</organism>
<evidence type="ECO:0000313" key="1">
    <source>
        <dbReference type="EMBL" id="EDM03236.1"/>
    </source>
</evidence>
<accession>A6HB31</accession>
<gene>
    <name evidence="1" type="ORF">rCG_61441</name>
</gene>
<evidence type="ECO:0000313" key="2">
    <source>
        <dbReference type="Proteomes" id="UP000234681"/>
    </source>
</evidence>